<evidence type="ECO:0000256" key="1">
    <source>
        <dbReference type="SAM" id="MobiDB-lite"/>
    </source>
</evidence>
<name>A0A3L6QT16_PANMI</name>
<organism evidence="2 3">
    <name type="scientific">Panicum miliaceum</name>
    <name type="common">Proso millet</name>
    <name type="synonym">Broomcorn millet</name>
    <dbReference type="NCBI Taxonomy" id="4540"/>
    <lineage>
        <taxon>Eukaryota</taxon>
        <taxon>Viridiplantae</taxon>
        <taxon>Streptophyta</taxon>
        <taxon>Embryophyta</taxon>
        <taxon>Tracheophyta</taxon>
        <taxon>Spermatophyta</taxon>
        <taxon>Magnoliopsida</taxon>
        <taxon>Liliopsida</taxon>
        <taxon>Poales</taxon>
        <taxon>Poaceae</taxon>
        <taxon>PACMAD clade</taxon>
        <taxon>Panicoideae</taxon>
        <taxon>Panicodae</taxon>
        <taxon>Paniceae</taxon>
        <taxon>Panicinae</taxon>
        <taxon>Panicum</taxon>
        <taxon>Panicum sect. Panicum</taxon>
    </lineage>
</organism>
<comment type="caution">
    <text evidence="2">The sequence shown here is derived from an EMBL/GenBank/DDBJ whole genome shotgun (WGS) entry which is preliminary data.</text>
</comment>
<dbReference type="Proteomes" id="UP000275267">
    <property type="component" value="Unassembled WGS sequence"/>
</dbReference>
<evidence type="ECO:0000313" key="2">
    <source>
        <dbReference type="EMBL" id="RLM86556.1"/>
    </source>
</evidence>
<protein>
    <submittedName>
        <fullName evidence="2">Uncharacterized protein</fullName>
    </submittedName>
</protein>
<dbReference type="OrthoDB" id="19944at2759"/>
<feature type="region of interest" description="Disordered" evidence="1">
    <location>
        <begin position="11"/>
        <end position="31"/>
    </location>
</feature>
<gene>
    <name evidence="2" type="ORF">C2845_PM04G34880</name>
</gene>
<dbReference type="AlphaFoldDB" id="A0A3L6QT16"/>
<sequence length="85" mass="8955">MFAKRLFHKALHHHNQQGGGGAPPAAPGGVPQMDAQIALHYGVPYTASILAFDPVQRLLAVGTLSGSPPNHSHQSAYPDLNPLVN</sequence>
<evidence type="ECO:0000313" key="3">
    <source>
        <dbReference type="Proteomes" id="UP000275267"/>
    </source>
</evidence>
<reference evidence="3" key="1">
    <citation type="journal article" date="2019" name="Nat. Commun.">
        <title>The genome of broomcorn millet.</title>
        <authorList>
            <person name="Zou C."/>
            <person name="Miki D."/>
            <person name="Li D."/>
            <person name="Tang Q."/>
            <person name="Xiao L."/>
            <person name="Rajput S."/>
            <person name="Deng P."/>
            <person name="Jia W."/>
            <person name="Huang R."/>
            <person name="Zhang M."/>
            <person name="Sun Y."/>
            <person name="Hu J."/>
            <person name="Fu X."/>
            <person name="Schnable P.S."/>
            <person name="Li F."/>
            <person name="Zhang H."/>
            <person name="Feng B."/>
            <person name="Zhu X."/>
            <person name="Liu R."/>
            <person name="Schnable J.C."/>
            <person name="Zhu J.-K."/>
            <person name="Zhang H."/>
        </authorList>
    </citation>
    <scope>NUCLEOTIDE SEQUENCE [LARGE SCALE GENOMIC DNA]</scope>
</reference>
<feature type="region of interest" description="Disordered" evidence="1">
    <location>
        <begin position="62"/>
        <end position="85"/>
    </location>
</feature>
<dbReference type="STRING" id="4540.A0A3L6QT16"/>
<feature type="compositionally biased region" description="Polar residues" evidence="1">
    <location>
        <begin position="64"/>
        <end position="75"/>
    </location>
</feature>
<proteinExistence type="predicted"/>
<keyword evidence="3" id="KW-1185">Reference proteome</keyword>
<dbReference type="EMBL" id="PQIB02000011">
    <property type="protein sequence ID" value="RLM86556.1"/>
    <property type="molecule type" value="Genomic_DNA"/>
</dbReference>
<accession>A0A3L6QT16</accession>